<keyword evidence="2" id="KW-1185">Reference proteome</keyword>
<evidence type="ECO:0000313" key="1">
    <source>
        <dbReference type="EMBL" id="KAF0712770.1"/>
    </source>
</evidence>
<feature type="non-terminal residue" evidence="1">
    <location>
        <position position="273"/>
    </location>
</feature>
<reference evidence="1 2" key="1">
    <citation type="submission" date="2019-08" db="EMBL/GenBank/DDBJ databases">
        <title>Whole genome of Aphis craccivora.</title>
        <authorList>
            <person name="Voronova N.V."/>
            <person name="Shulinski R.S."/>
            <person name="Bandarenka Y.V."/>
            <person name="Zhorov D.G."/>
            <person name="Warner D."/>
        </authorList>
    </citation>
    <scope>NUCLEOTIDE SEQUENCE [LARGE SCALE GENOMIC DNA]</scope>
    <source>
        <strain evidence="1">180601</strain>
        <tissue evidence="1">Whole Body</tissue>
    </source>
</reference>
<dbReference type="OrthoDB" id="6611730at2759"/>
<accession>A0A6G0VWY2</accession>
<proteinExistence type="predicted"/>
<evidence type="ECO:0000313" key="2">
    <source>
        <dbReference type="Proteomes" id="UP000478052"/>
    </source>
</evidence>
<organism evidence="1 2">
    <name type="scientific">Aphis craccivora</name>
    <name type="common">Cowpea aphid</name>
    <dbReference type="NCBI Taxonomy" id="307492"/>
    <lineage>
        <taxon>Eukaryota</taxon>
        <taxon>Metazoa</taxon>
        <taxon>Ecdysozoa</taxon>
        <taxon>Arthropoda</taxon>
        <taxon>Hexapoda</taxon>
        <taxon>Insecta</taxon>
        <taxon>Pterygota</taxon>
        <taxon>Neoptera</taxon>
        <taxon>Paraneoptera</taxon>
        <taxon>Hemiptera</taxon>
        <taxon>Sternorrhyncha</taxon>
        <taxon>Aphidomorpha</taxon>
        <taxon>Aphidoidea</taxon>
        <taxon>Aphididae</taxon>
        <taxon>Aphidini</taxon>
        <taxon>Aphis</taxon>
        <taxon>Aphis</taxon>
    </lineage>
</organism>
<dbReference type="AlphaFoldDB" id="A0A6G0VWY2"/>
<protein>
    <submittedName>
        <fullName evidence="1">SAM domain-containing protein</fullName>
    </submittedName>
</protein>
<dbReference type="Proteomes" id="UP000478052">
    <property type="component" value="Unassembled WGS sequence"/>
</dbReference>
<name>A0A6G0VWY2_APHCR</name>
<sequence length="273" mass="31936">MKKQCYADENLLRNLEQYHLDVIEGNVSDSGVNEACVWHDVLDFILNERLLCFDYGPVKTVNPAFLHIENQKKKNTIRLFASEMMSLTRLPIFRDETVWELYILLRKILDLLTSPLSQKECCVLLQTLVVEHHDLYIKFRRLNNIFIKGTSNDEIKLGPCTEITDDIDTQAIRNFIQQNSLDSIINCPWISVKDGPKFGMINKIYFCNNELIIFQCFKLNATIFDEHYHSLEVEEEINNSIFIYYNDLTSYTPNHICTMPNGNRYITLGTYIK</sequence>
<comment type="caution">
    <text evidence="1">The sequence shown here is derived from an EMBL/GenBank/DDBJ whole genome shotgun (WGS) entry which is preliminary data.</text>
</comment>
<gene>
    <name evidence="1" type="ORF">FWK35_00020075</name>
</gene>
<dbReference type="EMBL" id="VUJU01010837">
    <property type="protein sequence ID" value="KAF0712770.1"/>
    <property type="molecule type" value="Genomic_DNA"/>
</dbReference>